<dbReference type="Proteomes" id="UP001595962">
    <property type="component" value="Unassembled WGS sequence"/>
</dbReference>
<accession>A0ABV9JKN5</accession>
<proteinExistence type="predicted"/>
<organism evidence="1 2">
    <name type="scientific">Rheinheimera marina</name>
    <dbReference type="NCBI Taxonomy" id="1774958"/>
    <lineage>
        <taxon>Bacteria</taxon>
        <taxon>Pseudomonadati</taxon>
        <taxon>Pseudomonadota</taxon>
        <taxon>Gammaproteobacteria</taxon>
        <taxon>Chromatiales</taxon>
        <taxon>Chromatiaceae</taxon>
        <taxon>Rheinheimera</taxon>
    </lineage>
</organism>
<reference evidence="2" key="1">
    <citation type="journal article" date="2019" name="Int. J. Syst. Evol. Microbiol.">
        <title>The Global Catalogue of Microorganisms (GCM) 10K type strain sequencing project: providing services to taxonomists for standard genome sequencing and annotation.</title>
        <authorList>
            <consortium name="The Broad Institute Genomics Platform"/>
            <consortium name="The Broad Institute Genome Sequencing Center for Infectious Disease"/>
            <person name="Wu L."/>
            <person name="Ma J."/>
        </authorList>
    </citation>
    <scope>NUCLEOTIDE SEQUENCE [LARGE SCALE GENOMIC DNA]</scope>
    <source>
        <strain evidence="2">DT28</strain>
    </source>
</reference>
<gene>
    <name evidence="1" type="ORF">ACFO3I_07130</name>
</gene>
<dbReference type="RefSeq" id="WP_377332883.1">
    <property type="nucleotide sequence ID" value="NZ_JBHSGB010000006.1"/>
</dbReference>
<evidence type="ECO:0000313" key="2">
    <source>
        <dbReference type="Proteomes" id="UP001595962"/>
    </source>
</evidence>
<protein>
    <submittedName>
        <fullName evidence="1">Antitoxin</fullName>
    </submittedName>
</protein>
<comment type="caution">
    <text evidence="1">The sequence shown here is derived from an EMBL/GenBank/DDBJ whole genome shotgun (WGS) entry which is preliminary data.</text>
</comment>
<name>A0ABV9JKN5_9GAMM</name>
<evidence type="ECO:0000313" key="1">
    <source>
        <dbReference type="EMBL" id="MFC4654785.1"/>
    </source>
</evidence>
<sequence>MPEAYSVLAEQTASIAEFQLNPMAVVAKAEGYAVAVLAHNEPVFYCVPAKAYEALINYMDDLELAALVVQRAKQRDIEVQLNDL</sequence>
<keyword evidence="2" id="KW-1185">Reference proteome</keyword>
<dbReference type="EMBL" id="JBHSGB010000006">
    <property type="protein sequence ID" value="MFC4654785.1"/>
    <property type="molecule type" value="Genomic_DNA"/>
</dbReference>